<dbReference type="InterPro" id="IPR029472">
    <property type="entry name" value="Copia-like_N"/>
</dbReference>
<name>A0A6L2KFU5_TANCI</name>
<evidence type="ECO:0000256" key="1">
    <source>
        <dbReference type="SAM" id="MobiDB-lite"/>
    </source>
</evidence>
<protein>
    <submittedName>
        <fullName evidence="3">Putative Gag-polypeptide of LTR copia-type</fullName>
    </submittedName>
</protein>
<sequence length="281" mass="31988">MSKGSMSNSALQTHLSLKKPKDPMKMSDNEGLNNGGFLPTPNFNRKALYSRAGEQTIVPIFINTQKAHKVWGVELHDASNSLLYVGDLKPLTKRKYLLFEALKNSTQKMDHSSMFKNTHTYHYLSMPFTGVSTDSRSPEQRLCCGGLVVDLKIVGLHLVFINVMSYEPFGSAMFNNILDAGNPLHVQNSDNSSFVIIPFKLLDTENYRIWFGVVKLALQARDKYGFVDGTCIKESYATSDVLSAQWDRCNAIVLTWIRMWFLKMFIWHWFILKKLQLCGKS</sequence>
<gene>
    <name evidence="3" type="ORF">Tci_019608</name>
</gene>
<organism evidence="3">
    <name type="scientific">Tanacetum cinerariifolium</name>
    <name type="common">Dalmatian daisy</name>
    <name type="synonym">Chrysanthemum cinerariifolium</name>
    <dbReference type="NCBI Taxonomy" id="118510"/>
    <lineage>
        <taxon>Eukaryota</taxon>
        <taxon>Viridiplantae</taxon>
        <taxon>Streptophyta</taxon>
        <taxon>Embryophyta</taxon>
        <taxon>Tracheophyta</taxon>
        <taxon>Spermatophyta</taxon>
        <taxon>Magnoliopsida</taxon>
        <taxon>eudicotyledons</taxon>
        <taxon>Gunneridae</taxon>
        <taxon>Pentapetalae</taxon>
        <taxon>asterids</taxon>
        <taxon>campanulids</taxon>
        <taxon>Asterales</taxon>
        <taxon>Asteraceae</taxon>
        <taxon>Asteroideae</taxon>
        <taxon>Anthemideae</taxon>
        <taxon>Anthemidinae</taxon>
        <taxon>Tanacetum</taxon>
    </lineage>
</organism>
<dbReference type="AlphaFoldDB" id="A0A6L2KFU5"/>
<dbReference type="EMBL" id="BKCJ010002299">
    <property type="protein sequence ID" value="GEU47630.1"/>
    <property type="molecule type" value="Genomic_DNA"/>
</dbReference>
<dbReference type="Pfam" id="PF14244">
    <property type="entry name" value="Retrotran_gag_3"/>
    <property type="match status" value="1"/>
</dbReference>
<feature type="compositionally biased region" description="Polar residues" evidence="1">
    <location>
        <begin position="1"/>
        <end position="15"/>
    </location>
</feature>
<comment type="caution">
    <text evidence="3">The sequence shown here is derived from an EMBL/GenBank/DDBJ whole genome shotgun (WGS) entry which is preliminary data.</text>
</comment>
<proteinExistence type="predicted"/>
<feature type="compositionally biased region" description="Basic and acidic residues" evidence="1">
    <location>
        <begin position="19"/>
        <end position="28"/>
    </location>
</feature>
<dbReference type="PANTHER" id="PTHR37610">
    <property type="entry name" value="CCHC-TYPE DOMAIN-CONTAINING PROTEIN"/>
    <property type="match status" value="1"/>
</dbReference>
<feature type="domain" description="Retrotransposon Copia-like N-terminal" evidence="2">
    <location>
        <begin position="188"/>
        <end position="233"/>
    </location>
</feature>
<dbReference type="PANTHER" id="PTHR37610:SF78">
    <property type="entry name" value="GAG-POLYPEPTIDE OF LTR COPIA-TYPE-RELATED"/>
    <property type="match status" value="1"/>
</dbReference>
<evidence type="ECO:0000313" key="3">
    <source>
        <dbReference type="EMBL" id="GEU47630.1"/>
    </source>
</evidence>
<reference evidence="3" key="1">
    <citation type="journal article" date="2019" name="Sci. Rep.">
        <title>Draft genome of Tanacetum cinerariifolium, the natural source of mosquito coil.</title>
        <authorList>
            <person name="Yamashiro T."/>
            <person name="Shiraishi A."/>
            <person name="Satake H."/>
            <person name="Nakayama K."/>
        </authorList>
    </citation>
    <scope>NUCLEOTIDE SEQUENCE</scope>
</reference>
<accession>A0A6L2KFU5</accession>
<evidence type="ECO:0000259" key="2">
    <source>
        <dbReference type="Pfam" id="PF14244"/>
    </source>
</evidence>
<feature type="region of interest" description="Disordered" evidence="1">
    <location>
        <begin position="1"/>
        <end position="38"/>
    </location>
</feature>